<geneLocation type="plasmid" evidence="1 2">
    <name>pPSB1-3</name>
</geneLocation>
<accession>A0A1L6TI31</accession>
<gene>
    <name evidence="1" type="ORF">KU39_3p231</name>
</gene>
<organism evidence="1 2">
    <name type="scientific">Piscirickettsia salmonis</name>
    <dbReference type="NCBI Taxonomy" id="1238"/>
    <lineage>
        <taxon>Bacteria</taxon>
        <taxon>Pseudomonadati</taxon>
        <taxon>Pseudomonadota</taxon>
        <taxon>Gammaproteobacteria</taxon>
        <taxon>Thiotrichales</taxon>
        <taxon>Piscirickettsiaceae</taxon>
        <taxon>Piscirickettsia</taxon>
    </lineage>
</organism>
<name>A0A1L6TI31_PISSA</name>
<dbReference type="RefSeq" id="WP_027242596.1">
    <property type="nucleotide sequence ID" value="NZ_CP012511.1"/>
</dbReference>
<sequence>MPKPRYALVDNSKERSIKNGNCGYYAYTLGLMSYLYKDHKINLAKEIWQRLDSGEKDSSSLNSIIEEKNGFMSLKNQRTITRLLGPVLREKNIENIINIFSGQDCKDSAYHSPLIWKIKK</sequence>
<dbReference type="Proteomes" id="UP000029558">
    <property type="component" value="Plasmid pPSB1-3"/>
</dbReference>
<proteinExistence type="predicted"/>
<evidence type="ECO:0000313" key="1">
    <source>
        <dbReference type="EMBL" id="ALB24693.1"/>
    </source>
</evidence>
<protein>
    <submittedName>
        <fullName evidence="1">Uncharacterized protein</fullName>
    </submittedName>
</protein>
<dbReference type="AlphaFoldDB" id="A0A1L6TI31"/>
<dbReference type="EMBL" id="CP012511">
    <property type="protein sequence ID" value="ALB24693.1"/>
    <property type="molecule type" value="Genomic_DNA"/>
</dbReference>
<reference evidence="1 2" key="1">
    <citation type="journal article" date="2014" name="Genome Announc.">
        <title>Comparative Genome Analysis of Two Isolates of the Fish Pathogen Piscirickettsia salmonis from Different Hosts Reveals Major Differences in Virulence-Associated Secretion Systems.</title>
        <authorList>
            <person name="Bohle H."/>
            <person name="Henriquez P."/>
            <person name="Grothusen H."/>
            <person name="Navas E."/>
            <person name="Sandoval A."/>
            <person name="Bustamante F."/>
            <person name="Bustos P."/>
            <person name="Mancilla M."/>
        </authorList>
    </citation>
    <scope>NUCLEOTIDE SEQUENCE [LARGE SCALE GENOMIC DNA]</scope>
    <source>
        <strain evidence="2">B1-32597</strain>
    </source>
</reference>
<evidence type="ECO:0000313" key="2">
    <source>
        <dbReference type="Proteomes" id="UP000029558"/>
    </source>
</evidence>
<dbReference type="OrthoDB" id="5652914at2"/>
<keyword evidence="1" id="KW-0614">Plasmid</keyword>